<organism evidence="1 2">
    <name type="scientific">Janthinobacterium lividum</name>
    <dbReference type="NCBI Taxonomy" id="29581"/>
    <lineage>
        <taxon>Bacteria</taxon>
        <taxon>Pseudomonadati</taxon>
        <taxon>Pseudomonadota</taxon>
        <taxon>Betaproteobacteria</taxon>
        <taxon>Burkholderiales</taxon>
        <taxon>Oxalobacteraceae</taxon>
        <taxon>Janthinobacterium</taxon>
    </lineage>
</organism>
<evidence type="ECO:0000313" key="1">
    <source>
        <dbReference type="EMBL" id="OFJ47558.1"/>
    </source>
</evidence>
<gene>
    <name evidence="1" type="ORF">BA896_023395</name>
</gene>
<accession>A0A1E8PMM3</accession>
<dbReference type="EMBL" id="MAQB02000005">
    <property type="protein sequence ID" value="OFJ47558.1"/>
    <property type="molecule type" value="Genomic_DNA"/>
</dbReference>
<proteinExistence type="predicted"/>
<comment type="caution">
    <text evidence="1">The sequence shown here is derived from an EMBL/GenBank/DDBJ whole genome shotgun (WGS) entry which is preliminary data.</text>
</comment>
<reference evidence="1 2" key="1">
    <citation type="submission" date="2016-10" db="EMBL/GenBank/DDBJ databases">
        <title>Updated version of Genome Assembly of Janthinobacterium lividum ERGS5:01.</title>
        <authorList>
            <person name="Kumar R."/>
            <person name="Acharya V."/>
            <person name="Singh D."/>
        </authorList>
    </citation>
    <scope>NUCLEOTIDE SEQUENCE [LARGE SCALE GENOMIC DNA]</scope>
    <source>
        <strain evidence="1 2">ERGS5:01</strain>
    </source>
</reference>
<evidence type="ECO:0000313" key="2">
    <source>
        <dbReference type="Proteomes" id="UP000092634"/>
    </source>
</evidence>
<sequence>MPAPKKSDVAKRQAEFKLRQRAAGLRQVAVWINAEAWNLGFAAGEAGQPATPVPPAASDAWSWFGGWIEGNRKWEKLLQQKF</sequence>
<dbReference type="AlphaFoldDB" id="A0A1E8PMM3"/>
<protein>
    <submittedName>
        <fullName evidence="1">Uncharacterized protein</fullName>
    </submittedName>
</protein>
<name>A0A1E8PMM3_9BURK</name>
<dbReference type="Proteomes" id="UP000092634">
    <property type="component" value="Unassembled WGS sequence"/>
</dbReference>